<keyword evidence="4 6" id="KW-1133">Transmembrane helix</keyword>
<dbReference type="InterPro" id="IPR045062">
    <property type="entry name" value="Cyt_c_biogenesis_CcsA/CcmC"/>
</dbReference>
<dbReference type="PANTHER" id="PTHR30071:SF1">
    <property type="entry name" value="CYTOCHROME B_B6 PROTEIN-RELATED"/>
    <property type="match status" value="1"/>
</dbReference>
<evidence type="ECO:0000256" key="2">
    <source>
        <dbReference type="ARBA" id="ARBA00022692"/>
    </source>
</evidence>
<evidence type="ECO:0000256" key="6">
    <source>
        <dbReference type="SAM" id="Phobius"/>
    </source>
</evidence>
<dbReference type="Pfam" id="PF01578">
    <property type="entry name" value="Cytochrom_C_asm"/>
    <property type="match status" value="1"/>
</dbReference>
<protein>
    <submittedName>
        <fullName evidence="8">Cytochrome C biogenesis protein ResC</fullName>
    </submittedName>
</protein>
<dbReference type="InterPro" id="IPR002541">
    <property type="entry name" value="Cyt_c_assembly"/>
</dbReference>
<keyword evidence="2 6" id="KW-0812">Transmembrane</keyword>
<dbReference type="RefSeq" id="WP_135868895.1">
    <property type="nucleotide sequence ID" value="NZ_SRSC01000001.1"/>
</dbReference>
<feature type="transmembrane region" description="Helical" evidence="6">
    <location>
        <begin position="115"/>
        <end position="136"/>
    </location>
</feature>
<feature type="transmembrane region" description="Helical" evidence="6">
    <location>
        <begin position="176"/>
        <end position="197"/>
    </location>
</feature>
<dbReference type="GO" id="GO:0020037">
    <property type="term" value="F:heme binding"/>
    <property type="evidence" value="ECO:0007669"/>
    <property type="project" value="InterPro"/>
</dbReference>
<feature type="transmembrane region" description="Helical" evidence="6">
    <location>
        <begin position="209"/>
        <end position="232"/>
    </location>
</feature>
<keyword evidence="5 6" id="KW-0472">Membrane</keyword>
<reference evidence="8 9" key="1">
    <citation type="submission" date="2019-04" db="EMBL/GenBank/DDBJ databases">
        <title>Geobacter oryzae sp. nov., ferric-reducing bacteria isolated from paddy soil.</title>
        <authorList>
            <person name="Xu Z."/>
            <person name="Masuda Y."/>
            <person name="Itoh H."/>
            <person name="Senoo K."/>
        </authorList>
    </citation>
    <scope>NUCLEOTIDE SEQUENCE [LARGE SCALE GENOMIC DNA]</scope>
    <source>
        <strain evidence="8 9">Red111</strain>
    </source>
</reference>
<dbReference type="Proteomes" id="UP000306416">
    <property type="component" value="Unassembled WGS sequence"/>
</dbReference>
<evidence type="ECO:0000313" key="9">
    <source>
        <dbReference type="Proteomes" id="UP000306416"/>
    </source>
</evidence>
<keyword evidence="3" id="KW-0201">Cytochrome c-type biogenesis</keyword>
<feature type="transmembrane region" description="Helical" evidence="6">
    <location>
        <begin position="50"/>
        <end position="67"/>
    </location>
</feature>
<evidence type="ECO:0000256" key="3">
    <source>
        <dbReference type="ARBA" id="ARBA00022748"/>
    </source>
</evidence>
<accession>A0A4S1CLD9</accession>
<dbReference type="AlphaFoldDB" id="A0A4S1CLD9"/>
<comment type="subcellular location">
    <subcellularLocation>
        <location evidence="1">Membrane</location>
        <topology evidence="1">Multi-pass membrane protein</topology>
    </subcellularLocation>
</comment>
<evidence type="ECO:0000259" key="7">
    <source>
        <dbReference type="Pfam" id="PF01578"/>
    </source>
</evidence>
<evidence type="ECO:0000313" key="8">
    <source>
        <dbReference type="EMBL" id="TGU74567.1"/>
    </source>
</evidence>
<organism evidence="8 9">
    <name type="scientific">Geomonas terrae</name>
    <dbReference type="NCBI Taxonomy" id="2562681"/>
    <lineage>
        <taxon>Bacteria</taxon>
        <taxon>Pseudomonadati</taxon>
        <taxon>Thermodesulfobacteriota</taxon>
        <taxon>Desulfuromonadia</taxon>
        <taxon>Geobacterales</taxon>
        <taxon>Geobacteraceae</taxon>
        <taxon>Geomonas</taxon>
    </lineage>
</organism>
<evidence type="ECO:0000256" key="5">
    <source>
        <dbReference type="ARBA" id="ARBA00023136"/>
    </source>
</evidence>
<dbReference type="EMBL" id="SRSC01000001">
    <property type="protein sequence ID" value="TGU74567.1"/>
    <property type="molecule type" value="Genomic_DNA"/>
</dbReference>
<feature type="domain" description="Cytochrome c assembly protein" evidence="7">
    <location>
        <begin position="83"/>
        <end position="232"/>
    </location>
</feature>
<evidence type="ECO:0000256" key="1">
    <source>
        <dbReference type="ARBA" id="ARBA00004141"/>
    </source>
</evidence>
<proteinExistence type="predicted"/>
<evidence type="ECO:0000256" key="4">
    <source>
        <dbReference type="ARBA" id="ARBA00022989"/>
    </source>
</evidence>
<name>A0A4S1CLD9_9BACT</name>
<feature type="transmembrane region" description="Helical" evidence="6">
    <location>
        <begin position="148"/>
        <end position="170"/>
    </location>
</feature>
<dbReference type="GO" id="GO:0005886">
    <property type="term" value="C:plasma membrane"/>
    <property type="evidence" value="ECO:0007669"/>
    <property type="project" value="TreeGrafter"/>
</dbReference>
<sequence>MKPLLITSALLFAASVRRPVFVAALACSLAYLASRGVALGRLPLIGPQDTLAFFSGSVGLMALPFIYDRRLSGVRWFCWGCGGLAALFAVLALPFPTLNMPLPPVLDTYWFELHVALAFFAYALFGIAALLGGLFLRGAGRPVLDLQYRAALVGYSFFSLSMVCGGIWGYYAWGTYWLWTAKELWTSILWMFYSLYLHLRLKGPAWERGFAWLGIAGFAITLFTYLGVSMLMRSSHSF</sequence>
<feature type="transmembrane region" description="Helical" evidence="6">
    <location>
        <begin position="74"/>
        <end position="95"/>
    </location>
</feature>
<keyword evidence="9" id="KW-1185">Reference proteome</keyword>
<dbReference type="GO" id="GO:0017004">
    <property type="term" value="P:cytochrome complex assembly"/>
    <property type="evidence" value="ECO:0007669"/>
    <property type="project" value="UniProtKB-KW"/>
</dbReference>
<gene>
    <name evidence="8" type="ORF">E4633_03640</name>
</gene>
<comment type="caution">
    <text evidence="8">The sequence shown here is derived from an EMBL/GenBank/DDBJ whole genome shotgun (WGS) entry which is preliminary data.</text>
</comment>
<dbReference type="PANTHER" id="PTHR30071">
    <property type="entry name" value="HEME EXPORTER PROTEIN C"/>
    <property type="match status" value="1"/>
</dbReference>